<evidence type="ECO:0000256" key="1">
    <source>
        <dbReference type="ARBA" id="ARBA00010641"/>
    </source>
</evidence>
<dbReference type="InterPro" id="IPR013324">
    <property type="entry name" value="RNA_pol_sigma_r3/r4-like"/>
</dbReference>
<sequence>MGVDVTDWEEAADLRPLLFSIAYRMLGSVAEAEDIVQATYLRYLDYSEQGREAESPRALLTTITTRLAIDHLRSARVQRESYVGPWLPEPLLTSNEPDVADVAVMSDSLSMAFLVLLETLSPVERAIFLLREVFVYDYDEIARITDKSPANCRQLLARARRHVDAGQRRFAADSAQRASLADRFFEAAENGALGPLVDLLAEDVAFYGDGGSSGRGLRQPVFGRERVRRVLDGIFHAYSRFGTRFERRGINGGPGLLAFDASGGLINVLAIDVSDHQISTVRSVINPDKLRHLGLPLSELAQRARR</sequence>
<dbReference type="AlphaFoldDB" id="A0A1Y5PIK3"/>
<keyword evidence="6" id="KW-0804">Transcription</keyword>
<dbReference type="GO" id="GO:0006352">
    <property type="term" value="P:DNA-templated transcription initiation"/>
    <property type="evidence" value="ECO:0007669"/>
    <property type="project" value="InterPro"/>
</dbReference>
<dbReference type="InterPro" id="IPR007627">
    <property type="entry name" value="RNA_pol_sigma70_r2"/>
</dbReference>
<accession>A0A1Y5PIK3</accession>
<dbReference type="NCBIfam" id="TIGR02937">
    <property type="entry name" value="sigma70-ECF"/>
    <property type="match status" value="1"/>
</dbReference>
<evidence type="ECO:0000256" key="6">
    <source>
        <dbReference type="ARBA" id="ARBA00023163"/>
    </source>
</evidence>
<feature type="domain" description="RNA polymerase sigma-70 region 2" evidence="7">
    <location>
        <begin position="14"/>
        <end position="76"/>
    </location>
</feature>
<comment type="subunit">
    <text evidence="2">Interacts transiently with the RNA polymerase catalytic core formed by RpoA, RpoB, RpoC and RpoZ (2 alpha, 1 beta, 1 beta' and 1 omega subunit) to form the RNA polymerase holoenzyme that can initiate transcription.</text>
</comment>
<dbReference type="InterPro" id="IPR052704">
    <property type="entry name" value="ECF_Sigma-70_Domain"/>
</dbReference>
<evidence type="ECO:0000256" key="2">
    <source>
        <dbReference type="ARBA" id="ARBA00011344"/>
    </source>
</evidence>
<dbReference type="Gene3D" id="3.10.450.50">
    <property type="match status" value="1"/>
</dbReference>
<evidence type="ECO:0000256" key="3">
    <source>
        <dbReference type="ARBA" id="ARBA00023015"/>
    </source>
</evidence>
<evidence type="ECO:0000256" key="4">
    <source>
        <dbReference type="ARBA" id="ARBA00023082"/>
    </source>
</evidence>
<evidence type="ECO:0000256" key="5">
    <source>
        <dbReference type="ARBA" id="ARBA00023125"/>
    </source>
</evidence>
<dbReference type="Pfam" id="PF04542">
    <property type="entry name" value="Sigma70_r2"/>
    <property type="match status" value="1"/>
</dbReference>
<dbReference type="InterPro" id="IPR036388">
    <property type="entry name" value="WH-like_DNA-bd_sf"/>
</dbReference>
<gene>
    <name evidence="9" type="ORF">MHPYR_590030</name>
</gene>
<dbReference type="Gene3D" id="1.10.10.10">
    <property type="entry name" value="Winged helix-like DNA-binding domain superfamily/Winged helix DNA-binding domain"/>
    <property type="match status" value="1"/>
</dbReference>
<dbReference type="InterPro" id="IPR032710">
    <property type="entry name" value="NTF2-like_dom_sf"/>
</dbReference>
<dbReference type="InterPro" id="IPR013249">
    <property type="entry name" value="RNA_pol_sigma70_r4_t2"/>
</dbReference>
<dbReference type="Pfam" id="PF08281">
    <property type="entry name" value="Sigma70_r4_2"/>
    <property type="match status" value="1"/>
</dbReference>
<protein>
    <submittedName>
        <fullName evidence="9">RNA polymerase, sigma-24 subunit, ECF subfamily</fullName>
    </submittedName>
</protein>
<dbReference type="GO" id="GO:0003677">
    <property type="term" value="F:DNA binding"/>
    <property type="evidence" value="ECO:0007669"/>
    <property type="project" value="UniProtKB-KW"/>
</dbReference>
<keyword evidence="3" id="KW-0805">Transcription regulation</keyword>
<dbReference type="InterPro" id="IPR014284">
    <property type="entry name" value="RNA_pol_sigma-70_dom"/>
</dbReference>
<organism evidence="9">
    <name type="scientific">uncultured Mycobacterium sp</name>
    <dbReference type="NCBI Taxonomy" id="171292"/>
    <lineage>
        <taxon>Bacteria</taxon>
        <taxon>Bacillati</taxon>
        <taxon>Actinomycetota</taxon>
        <taxon>Actinomycetes</taxon>
        <taxon>Mycobacteriales</taxon>
        <taxon>Mycobacteriaceae</taxon>
        <taxon>Mycobacterium</taxon>
        <taxon>environmental samples</taxon>
    </lineage>
</organism>
<dbReference type="Gene3D" id="1.10.1740.10">
    <property type="match status" value="1"/>
</dbReference>
<keyword evidence="5" id="KW-0238">DNA-binding</keyword>
<comment type="similarity">
    <text evidence="1">Belongs to the sigma-70 factor family. ECF subfamily.</text>
</comment>
<dbReference type="PANTHER" id="PTHR30173:SF36">
    <property type="entry name" value="ECF RNA POLYMERASE SIGMA FACTOR SIGJ"/>
    <property type="match status" value="1"/>
</dbReference>
<proteinExistence type="inferred from homology"/>
<dbReference type="GO" id="GO:0016987">
    <property type="term" value="F:sigma factor activity"/>
    <property type="evidence" value="ECO:0007669"/>
    <property type="project" value="UniProtKB-KW"/>
</dbReference>
<reference evidence="9" key="1">
    <citation type="submission" date="2016-03" db="EMBL/GenBank/DDBJ databases">
        <authorList>
            <person name="Ploux O."/>
        </authorList>
    </citation>
    <scope>NUCLEOTIDE SEQUENCE</scope>
    <source>
        <strain evidence="9">UC10</strain>
    </source>
</reference>
<dbReference type="NCBIfam" id="NF007214">
    <property type="entry name" value="PRK09636.1"/>
    <property type="match status" value="1"/>
</dbReference>
<dbReference type="EMBL" id="FLQS01000055">
    <property type="protein sequence ID" value="SBS78503.1"/>
    <property type="molecule type" value="Genomic_DNA"/>
</dbReference>
<evidence type="ECO:0000313" key="9">
    <source>
        <dbReference type="EMBL" id="SBS78503.1"/>
    </source>
</evidence>
<keyword evidence="4" id="KW-0731">Sigma factor</keyword>
<dbReference type="NCBIfam" id="TIGR02957">
    <property type="entry name" value="SigX4"/>
    <property type="match status" value="1"/>
</dbReference>
<dbReference type="SUPFAM" id="SSF54427">
    <property type="entry name" value="NTF2-like"/>
    <property type="match status" value="1"/>
</dbReference>
<dbReference type="InterPro" id="IPR013325">
    <property type="entry name" value="RNA_pol_sigma_r2"/>
</dbReference>
<dbReference type="SUPFAM" id="SSF88946">
    <property type="entry name" value="Sigma2 domain of RNA polymerase sigma factors"/>
    <property type="match status" value="1"/>
</dbReference>
<name>A0A1Y5PIK3_9MYCO</name>
<dbReference type="PANTHER" id="PTHR30173">
    <property type="entry name" value="SIGMA 19 FACTOR"/>
    <property type="match status" value="1"/>
</dbReference>
<evidence type="ECO:0000259" key="8">
    <source>
        <dbReference type="Pfam" id="PF08281"/>
    </source>
</evidence>
<feature type="domain" description="RNA polymerase sigma factor 70 region 4 type 2" evidence="8">
    <location>
        <begin position="111"/>
        <end position="162"/>
    </location>
</feature>
<evidence type="ECO:0000259" key="7">
    <source>
        <dbReference type="Pfam" id="PF04542"/>
    </source>
</evidence>
<dbReference type="InterPro" id="IPR014303">
    <property type="entry name" value="RNA_pol_sigma-70_ECF"/>
</dbReference>
<dbReference type="SUPFAM" id="SSF88659">
    <property type="entry name" value="Sigma3 and sigma4 domains of RNA polymerase sigma factors"/>
    <property type="match status" value="1"/>
</dbReference>